<dbReference type="SMART" id="SM00894">
    <property type="entry name" value="Excalibur"/>
    <property type="match status" value="1"/>
</dbReference>
<feature type="signal peptide" evidence="2">
    <location>
        <begin position="1"/>
        <end position="22"/>
    </location>
</feature>
<dbReference type="EMBL" id="JAQQXT010000005">
    <property type="protein sequence ID" value="MDC8771828.1"/>
    <property type="molecule type" value="Genomic_DNA"/>
</dbReference>
<dbReference type="Pfam" id="PF05901">
    <property type="entry name" value="Excalibur"/>
    <property type="match status" value="1"/>
</dbReference>
<dbReference type="Proteomes" id="UP001221189">
    <property type="component" value="Unassembled WGS sequence"/>
</dbReference>
<sequence length="158" mass="17097">MYKFLAFITLLVVLLTPLALDAATPVFKCSQKGSVTYQSDPCPVDGPRTVPTVEQLNAERLKMKQQQETASKLSGSVASEHKGLVSARPGAPSSSQTSQAKEPQPSAPAAQSNRRCDGRQYCSQMSSCEEAKFFLKHCPGVKMDGDGDGIPCEDQWCR</sequence>
<dbReference type="RefSeq" id="WP_273600118.1">
    <property type="nucleotide sequence ID" value="NZ_JAQQXT010000005.1"/>
</dbReference>
<feature type="domain" description="Excalibur calcium-binding" evidence="3">
    <location>
        <begin position="118"/>
        <end position="153"/>
    </location>
</feature>
<feature type="region of interest" description="Disordered" evidence="1">
    <location>
        <begin position="63"/>
        <end position="115"/>
    </location>
</feature>
<feature type="compositionally biased region" description="Polar residues" evidence="1">
    <location>
        <begin position="64"/>
        <end position="77"/>
    </location>
</feature>
<keyword evidence="2" id="KW-0732">Signal</keyword>
<evidence type="ECO:0000313" key="5">
    <source>
        <dbReference type="Proteomes" id="UP001221189"/>
    </source>
</evidence>
<keyword evidence="5" id="KW-1185">Reference proteome</keyword>
<organism evidence="4 5">
    <name type="scientific">Roseateles albus</name>
    <dbReference type="NCBI Taxonomy" id="2987525"/>
    <lineage>
        <taxon>Bacteria</taxon>
        <taxon>Pseudomonadati</taxon>
        <taxon>Pseudomonadota</taxon>
        <taxon>Betaproteobacteria</taxon>
        <taxon>Burkholderiales</taxon>
        <taxon>Sphaerotilaceae</taxon>
        <taxon>Roseateles</taxon>
    </lineage>
</organism>
<evidence type="ECO:0000256" key="1">
    <source>
        <dbReference type="SAM" id="MobiDB-lite"/>
    </source>
</evidence>
<feature type="chain" id="PRO_5045722352" evidence="2">
    <location>
        <begin position="23"/>
        <end position="158"/>
    </location>
</feature>
<reference evidence="4 5" key="1">
    <citation type="submission" date="2022-10" db="EMBL/GenBank/DDBJ databases">
        <title>Paucibacter sp. hw1 Genome sequencing.</title>
        <authorList>
            <person name="Park S."/>
        </authorList>
    </citation>
    <scope>NUCLEOTIDE SEQUENCE [LARGE SCALE GENOMIC DNA]</scope>
    <source>
        <strain evidence="5">hw1</strain>
    </source>
</reference>
<dbReference type="InterPro" id="IPR008613">
    <property type="entry name" value="Excalibur_Ca-bd_domain"/>
</dbReference>
<evidence type="ECO:0000259" key="3">
    <source>
        <dbReference type="SMART" id="SM00894"/>
    </source>
</evidence>
<protein>
    <submittedName>
        <fullName evidence="4">Excalibur calcium-binding domain-containing protein</fullName>
    </submittedName>
</protein>
<gene>
    <name evidence="4" type="ORF">PRZ03_09630</name>
</gene>
<proteinExistence type="predicted"/>
<name>A0ABT5KD28_9BURK</name>
<comment type="caution">
    <text evidence="4">The sequence shown here is derived from an EMBL/GenBank/DDBJ whole genome shotgun (WGS) entry which is preliminary data.</text>
</comment>
<accession>A0ABT5KD28</accession>
<feature type="compositionally biased region" description="Polar residues" evidence="1">
    <location>
        <begin position="92"/>
        <end position="101"/>
    </location>
</feature>
<evidence type="ECO:0000256" key="2">
    <source>
        <dbReference type="SAM" id="SignalP"/>
    </source>
</evidence>
<evidence type="ECO:0000313" key="4">
    <source>
        <dbReference type="EMBL" id="MDC8771828.1"/>
    </source>
</evidence>